<organism evidence="2 3">
    <name type="scientific">Trichloromonas acetexigens</name>
    <dbReference type="NCBI Taxonomy" id="38815"/>
    <lineage>
        <taxon>Bacteria</taxon>
        <taxon>Pseudomonadati</taxon>
        <taxon>Thermodesulfobacteriota</taxon>
        <taxon>Desulfuromonadia</taxon>
        <taxon>Desulfuromonadales</taxon>
        <taxon>Trichloromonadaceae</taxon>
        <taxon>Trichloromonas</taxon>
    </lineage>
</organism>
<dbReference type="OrthoDB" id="5644906at2"/>
<dbReference type="PANTHER" id="PTHR35271:SF1">
    <property type="entry name" value="ABC TRANSPORTER, SUBSTRATE-BINDING LIPOPROTEIN"/>
    <property type="match status" value="1"/>
</dbReference>
<gene>
    <name evidence="2" type="ORF">FL622_12320</name>
</gene>
<dbReference type="InterPro" id="IPR007487">
    <property type="entry name" value="ABC_transpt-TYRBP-like"/>
</dbReference>
<keyword evidence="1" id="KW-0812">Transmembrane</keyword>
<name>A0A550J8X6_9BACT</name>
<dbReference type="PANTHER" id="PTHR35271">
    <property type="entry name" value="ABC TRANSPORTER, SUBSTRATE-BINDING LIPOPROTEIN-RELATED"/>
    <property type="match status" value="1"/>
</dbReference>
<dbReference type="Proteomes" id="UP000317155">
    <property type="component" value="Unassembled WGS sequence"/>
</dbReference>
<dbReference type="Pfam" id="PF04392">
    <property type="entry name" value="ABC_sub_bind"/>
    <property type="match status" value="1"/>
</dbReference>
<evidence type="ECO:0000313" key="3">
    <source>
        <dbReference type="Proteomes" id="UP000317155"/>
    </source>
</evidence>
<evidence type="ECO:0000313" key="2">
    <source>
        <dbReference type="EMBL" id="TRO79690.1"/>
    </source>
</evidence>
<keyword evidence="3" id="KW-1185">Reference proteome</keyword>
<sequence length="343" mass="38168">MSLRLSIRLAMAAFFFACFGVVFYVGWQRPTIFVLHSYDKDYAWTREVDAGFARVLKAQSWVRINPYYMKTKGTKDKDYLRRAGLAARRAIDAAAPDVLIAVDDPAQELVARHYVDHPRLRIVFAGVNGGVEEYGYPSAQNVTGILERKPAEAIAECLRFLDRDRNRTARVMLLCDTSSSAVSDAEYLAGCAWEGLDYRGARHVDSFAEWQAAVAELTGQVDYLLVGGYRQLSSADDYGKMVPATEVMTWTETHAAMPVVGMNVFNAEDGAMLAIGVSPFEQGEVASELALTLLETGQAAFELPVRLSNQYVIALRKSALERRGLEVPRIFEAFARATNNYFD</sequence>
<keyword evidence="1" id="KW-0472">Membrane</keyword>
<reference evidence="2 3" key="1">
    <citation type="submission" date="2019-07" db="EMBL/GenBank/DDBJ databases">
        <title>Insights of Desulfuromonas acetexigens electromicrobiology.</title>
        <authorList>
            <person name="Katuri K."/>
            <person name="Sapireddy V."/>
            <person name="Shaw D.R."/>
            <person name="Saikaly P."/>
        </authorList>
    </citation>
    <scope>NUCLEOTIDE SEQUENCE [LARGE SCALE GENOMIC DNA]</scope>
    <source>
        <strain evidence="2 3">2873</strain>
    </source>
</reference>
<proteinExistence type="predicted"/>
<dbReference type="AlphaFoldDB" id="A0A550J8X6"/>
<keyword evidence="1" id="KW-1133">Transmembrane helix</keyword>
<evidence type="ECO:0000256" key="1">
    <source>
        <dbReference type="SAM" id="Phobius"/>
    </source>
</evidence>
<comment type="caution">
    <text evidence="2">The sequence shown here is derived from an EMBL/GenBank/DDBJ whole genome shotgun (WGS) entry which is preliminary data.</text>
</comment>
<feature type="transmembrane region" description="Helical" evidence="1">
    <location>
        <begin position="7"/>
        <end position="27"/>
    </location>
</feature>
<evidence type="ECO:0008006" key="4">
    <source>
        <dbReference type="Google" id="ProtNLM"/>
    </source>
</evidence>
<dbReference type="RefSeq" id="WP_092058748.1">
    <property type="nucleotide sequence ID" value="NZ_FOJJ01000041.1"/>
</dbReference>
<dbReference type="EMBL" id="VJVV01000009">
    <property type="protein sequence ID" value="TRO79690.1"/>
    <property type="molecule type" value="Genomic_DNA"/>
</dbReference>
<accession>A0A550J8X6</accession>
<dbReference type="Gene3D" id="3.40.50.2300">
    <property type="match status" value="2"/>
</dbReference>
<protein>
    <recommendedName>
        <fullName evidence="4">ABC transporter substrate-binding protein</fullName>
    </recommendedName>
</protein>